<protein>
    <submittedName>
        <fullName evidence="1">Uncharacterized protein</fullName>
    </submittedName>
</protein>
<reference evidence="1" key="1">
    <citation type="journal article" date="2020" name="mSystems">
        <title>Genome- and Community-Level Interaction Insights into Carbon Utilization and Element Cycling Functions of Hydrothermarchaeota in Hydrothermal Sediment.</title>
        <authorList>
            <person name="Zhou Z."/>
            <person name="Liu Y."/>
            <person name="Xu W."/>
            <person name="Pan J."/>
            <person name="Luo Z.H."/>
            <person name="Li M."/>
        </authorList>
    </citation>
    <scope>NUCLEOTIDE SEQUENCE</scope>
    <source>
        <strain evidence="1">HyVt-347</strain>
    </source>
</reference>
<proteinExistence type="predicted"/>
<dbReference type="EMBL" id="DRGN01000223">
    <property type="protein sequence ID" value="HEU01748.1"/>
    <property type="molecule type" value="Genomic_DNA"/>
</dbReference>
<gene>
    <name evidence="1" type="ORF">ENH89_15765</name>
</gene>
<dbReference type="Proteomes" id="UP000885680">
    <property type="component" value="Unassembled WGS sequence"/>
</dbReference>
<dbReference type="AlphaFoldDB" id="A0A9C9NH39"/>
<organism evidence="1 2">
    <name type="scientific">Aurantimonas coralicida</name>
    <dbReference type="NCBI Taxonomy" id="182270"/>
    <lineage>
        <taxon>Bacteria</taxon>
        <taxon>Pseudomonadati</taxon>
        <taxon>Pseudomonadota</taxon>
        <taxon>Alphaproteobacteria</taxon>
        <taxon>Hyphomicrobiales</taxon>
        <taxon>Aurantimonadaceae</taxon>
        <taxon>Aurantimonas</taxon>
    </lineage>
</organism>
<name>A0A9C9NH39_9HYPH</name>
<accession>A0A9C9NH39</accession>
<sequence>MKNDSLPSIHSQHASGFPAGRIVSGAPMWQIRVVSGASRDAREVSGLAVPRRLSRKAATGWLAAALLFTGSASPPVHAAATGAAPKMFPG</sequence>
<evidence type="ECO:0000313" key="1">
    <source>
        <dbReference type="EMBL" id="HEU01748.1"/>
    </source>
</evidence>
<evidence type="ECO:0000313" key="2">
    <source>
        <dbReference type="Proteomes" id="UP000885680"/>
    </source>
</evidence>
<comment type="caution">
    <text evidence="1">The sequence shown here is derived from an EMBL/GenBank/DDBJ whole genome shotgun (WGS) entry which is preliminary data.</text>
</comment>